<accession>A0A073JWI9</accession>
<evidence type="ECO:0000256" key="1">
    <source>
        <dbReference type="ARBA" id="ARBA00010617"/>
    </source>
</evidence>
<dbReference type="InterPro" id="IPR001128">
    <property type="entry name" value="Cyt_P450"/>
</dbReference>
<evidence type="ECO:0000313" key="9">
    <source>
        <dbReference type="Proteomes" id="UP000027822"/>
    </source>
</evidence>
<dbReference type="STRING" id="574376.BAMA_03715"/>
<dbReference type="GO" id="GO:0005506">
    <property type="term" value="F:iron ion binding"/>
    <property type="evidence" value="ECO:0007669"/>
    <property type="project" value="InterPro"/>
</dbReference>
<evidence type="ECO:0000256" key="6">
    <source>
        <dbReference type="ARBA" id="ARBA00023033"/>
    </source>
</evidence>
<proteinExistence type="inferred from homology"/>
<dbReference type="Gene3D" id="1.10.630.10">
    <property type="entry name" value="Cytochrome P450"/>
    <property type="match status" value="1"/>
</dbReference>
<comment type="caution">
    <text evidence="8">The sequence shown here is derived from an EMBL/GenBank/DDBJ whole genome shotgun (WGS) entry which is preliminary data.</text>
</comment>
<dbReference type="Pfam" id="PF00067">
    <property type="entry name" value="p450"/>
    <property type="match status" value="1"/>
</dbReference>
<comment type="similarity">
    <text evidence="1 7">Belongs to the cytochrome P450 family.</text>
</comment>
<evidence type="ECO:0000256" key="3">
    <source>
        <dbReference type="ARBA" id="ARBA00022723"/>
    </source>
</evidence>
<dbReference type="PRINTS" id="PR00385">
    <property type="entry name" value="P450"/>
</dbReference>
<keyword evidence="6 7" id="KW-0503">Monooxygenase</keyword>
<dbReference type="FunFam" id="1.10.630.10:FF:000018">
    <property type="entry name" value="Cytochrome P450 monooxygenase"/>
    <property type="match status" value="1"/>
</dbReference>
<dbReference type="SUPFAM" id="SSF48264">
    <property type="entry name" value="Cytochrome P450"/>
    <property type="match status" value="1"/>
</dbReference>
<keyword evidence="9" id="KW-1185">Reference proteome</keyword>
<dbReference type="GO" id="GO:0004497">
    <property type="term" value="F:monooxygenase activity"/>
    <property type="evidence" value="ECO:0007669"/>
    <property type="project" value="UniProtKB-KW"/>
</dbReference>
<protein>
    <submittedName>
        <fullName evidence="8">Cytochrome P450</fullName>
    </submittedName>
</protein>
<evidence type="ECO:0000313" key="8">
    <source>
        <dbReference type="EMBL" id="KEK18626.1"/>
    </source>
</evidence>
<dbReference type="InterPro" id="IPR002397">
    <property type="entry name" value="Cyt_P450_B"/>
</dbReference>
<dbReference type="OrthoDB" id="9801155at2"/>
<dbReference type="EMBL" id="JOTN01000012">
    <property type="protein sequence ID" value="KEK18626.1"/>
    <property type="molecule type" value="Genomic_DNA"/>
</dbReference>
<evidence type="ECO:0000256" key="4">
    <source>
        <dbReference type="ARBA" id="ARBA00023002"/>
    </source>
</evidence>
<dbReference type="RefSeq" id="WP_034640159.1">
    <property type="nucleotide sequence ID" value="NZ_CBCSJC010000017.1"/>
</dbReference>
<dbReference type="GO" id="GO:0020037">
    <property type="term" value="F:heme binding"/>
    <property type="evidence" value="ECO:0007669"/>
    <property type="project" value="InterPro"/>
</dbReference>
<gene>
    <name evidence="8" type="ORF">BAMA_03715</name>
</gene>
<dbReference type="PANTHER" id="PTHR46696:SF1">
    <property type="entry name" value="CYTOCHROME P450 YJIB-RELATED"/>
    <property type="match status" value="1"/>
</dbReference>
<keyword evidence="2 7" id="KW-0349">Heme</keyword>
<dbReference type="eggNOG" id="COG2124">
    <property type="taxonomic scope" value="Bacteria"/>
</dbReference>
<dbReference type="AlphaFoldDB" id="A0A073JWI9"/>
<organism evidence="8 9">
    <name type="scientific">Bacillus manliponensis</name>
    <dbReference type="NCBI Taxonomy" id="574376"/>
    <lineage>
        <taxon>Bacteria</taxon>
        <taxon>Bacillati</taxon>
        <taxon>Bacillota</taxon>
        <taxon>Bacilli</taxon>
        <taxon>Bacillales</taxon>
        <taxon>Bacillaceae</taxon>
        <taxon>Bacillus</taxon>
        <taxon>Bacillus cereus group</taxon>
    </lineage>
</organism>
<dbReference type="InterPro" id="IPR017972">
    <property type="entry name" value="Cyt_P450_CS"/>
</dbReference>
<evidence type="ECO:0000256" key="7">
    <source>
        <dbReference type="RuleBase" id="RU000461"/>
    </source>
</evidence>
<dbReference type="PRINTS" id="PR00359">
    <property type="entry name" value="BP450"/>
</dbReference>
<dbReference type="CDD" id="cd11029">
    <property type="entry name" value="CYP107-like"/>
    <property type="match status" value="1"/>
</dbReference>
<dbReference type="PROSITE" id="PS00086">
    <property type="entry name" value="CYTOCHROME_P450"/>
    <property type="match status" value="1"/>
</dbReference>
<keyword evidence="3 7" id="KW-0479">Metal-binding</keyword>
<keyword evidence="5 7" id="KW-0408">Iron</keyword>
<dbReference type="Proteomes" id="UP000027822">
    <property type="component" value="Unassembled WGS sequence"/>
</dbReference>
<reference evidence="8 9" key="1">
    <citation type="submission" date="2014-06" db="EMBL/GenBank/DDBJ databases">
        <title>Draft genome sequence of Bacillus manliponensis JCM 15802 (MCCC 1A00708).</title>
        <authorList>
            <person name="Lai Q."/>
            <person name="Liu Y."/>
            <person name="Shao Z."/>
        </authorList>
    </citation>
    <scope>NUCLEOTIDE SEQUENCE [LARGE SCALE GENOMIC DNA]</scope>
    <source>
        <strain evidence="8 9">JCM 15802</strain>
    </source>
</reference>
<dbReference type="GO" id="GO:0016705">
    <property type="term" value="F:oxidoreductase activity, acting on paired donors, with incorporation or reduction of molecular oxygen"/>
    <property type="evidence" value="ECO:0007669"/>
    <property type="project" value="InterPro"/>
</dbReference>
<keyword evidence="4 7" id="KW-0560">Oxidoreductase</keyword>
<name>A0A073JWI9_9BACI</name>
<dbReference type="InterPro" id="IPR036396">
    <property type="entry name" value="Cyt_P450_sf"/>
</dbReference>
<evidence type="ECO:0000256" key="5">
    <source>
        <dbReference type="ARBA" id="ARBA00023004"/>
    </source>
</evidence>
<sequence>MSFKSKLPIQFGDIQLASARFKEEAYEIYKESRTKQPILPVYKGEYGTEWLLTRYEDAVAMLKDPRLKKNPDNVFTSETEFKPILNVDESDNLTRHMLNADPPDHNRLRSLIQKAFTPRMISQLEGRIQHIADALLDKVEYKQEMNLVEDYAFPLPINVISEMLGIPIEDQEKFRIWSEAVIDTPETPEETEAVGKKLSEFIVYLQQLVVKKRNNPQEDLISGLIAAESEGKKLDAQELYSMIMLLIVAGHETTVNYITNTMLALFENEDQLKLLKGNENLIDSAIEEGLRYYSPVEVTTARWAAESFMMHGQQIGKGDMVTISLASANRDESIFENPDVFNITRKDNRHISFGHGIHFCLGAPLARLEAKIAITTLLRRMPHIRICGERKDIKWKGNYLMRSLEELPVTF</sequence>
<evidence type="ECO:0000256" key="2">
    <source>
        <dbReference type="ARBA" id="ARBA00022617"/>
    </source>
</evidence>
<dbReference type="PANTHER" id="PTHR46696">
    <property type="entry name" value="P450, PUTATIVE (EUROFUNG)-RELATED"/>
    <property type="match status" value="1"/>
</dbReference>